<organism evidence="1 2">
    <name type="scientific">Labilithrix luteola</name>
    <dbReference type="NCBI Taxonomy" id="1391654"/>
    <lineage>
        <taxon>Bacteria</taxon>
        <taxon>Pseudomonadati</taxon>
        <taxon>Myxococcota</taxon>
        <taxon>Polyangia</taxon>
        <taxon>Polyangiales</taxon>
        <taxon>Labilitrichaceae</taxon>
        <taxon>Labilithrix</taxon>
    </lineage>
</organism>
<protein>
    <recommendedName>
        <fullName evidence="3">Knr4/Smi1-like domain-containing protein</fullName>
    </recommendedName>
</protein>
<reference evidence="1 2" key="1">
    <citation type="submission" date="2015-08" db="EMBL/GenBank/DDBJ databases">
        <authorList>
            <person name="Babu N.S."/>
            <person name="Beckwith C.J."/>
            <person name="Beseler K.G."/>
            <person name="Brison A."/>
            <person name="Carone J.V."/>
            <person name="Caskin T.P."/>
            <person name="Diamond M."/>
            <person name="Durham M.E."/>
            <person name="Foxe J.M."/>
            <person name="Go M."/>
            <person name="Henderson B.A."/>
            <person name="Jones I.B."/>
            <person name="McGettigan J.A."/>
            <person name="Micheletti S.J."/>
            <person name="Nasrallah M.E."/>
            <person name="Ortiz D."/>
            <person name="Piller C.R."/>
            <person name="Privatt S.R."/>
            <person name="Schneider S.L."/>
            <person name="Sharp S."/>
            <person name="Smith T.C."/>
            <person name="Stanton J.D."/>
            <person name="Ullery H.E."/>
            <person name="Wilson R.J."/>
            <person name="Serrano M.G."/>
            <person name="Buck G."/>
            <person name="Lee V."/>
            <person name="Wang Y."/>
            <person name="Carvalho R."/>
            <person name="Voegtly L."/>
            <person name="Shi R."/>
            <person name="Duckworth R."/>
            <person name="Johnson A."/>
            <person name="Loviza R."/>
            <person name="Walstead R."/>
            <person name="Shah Z."/>
            <person name="Kiflezghi M."/>
            <person name="Wade K."/>
            <person name="Ball S.L."/>
            <person name="Bradley K.W."/>
            <person name="Asai D.J."/>
            <person name="Bowman C.A."/>
            <person name="Russell D.A."/>
            <person name="Pope W.H."/>
            <person name="Jacobs-Sera D."/>
            <person name="Hendrix R.W."/>
            <person name="Hatfull G.F."/>
        </authorList>
    </citation>
    <scope>NUCLEOTIDE SEQUENCE [LARGE SCALE GENOMIC DNA]</scope>
    <source>
        <strain evidence="1 2">DSM 27648</strain>
    </source>
</reference>
<proteinExistence type="predicted"/>
<dbReference type="Gene3D" id="3.40.1580.10">
    <property type="entry name" value="SMI1/KNR4-like"/>
    <property type="match status" value="1"/>
</dbReference>
<dbReference type="KEGG" id="llu:AKJ09_05688"/>
<dbReference type="RefSeq" id="WP_146650265.1">
    <property type="nucleotide sequence ID" value="NZ_CP012333.1"/>
</dbReference>
<sequence length="205" mass="22971">MKVTSSIKQVFDAYADWYVKKYVPTLIEDDPVEGMKELRANRWDHPLRGLRALEAAAIAKLEPSAGFLPSAYRELLTTVGAGTLLAASDDEPAPFRILRPAAVKKARKAAMACFSDEDKAVAAKKKRLDLSKMLPFMADGEDDEDEAFWVMLTLQTKNDDRVVIVERDHENGRPVGRKTKSFSEFVARWVACAKKREPLNPFDGL</sequence>
<evidence type="ECO:0008006" key="3">
    <source>
        <dbReference type="Google" id="ProtNLM"/>
    </source>
</evidence>
<dbReference type="InterPro" id="IPR037883">
    <property type="entry name" value="Knr4/Smi1-like_sf"/>
</dbReference>
<dbReference type="SUPFAM" id="SSF160631">
    <property type="entry name" value="SMI1/KNR4-like"/>
    <property type="match status" value="1"/>
</dbReference>
<name>A0A0K1Q0T5_9BACT</name>
<accession>A0A0K1Q0T5</accession>
<gene>
    <name evidence="1" type="ORF">AKJ09_05688</name>
</gene>
<dbReference type="Proteomes" id="UP000064967">
    <property type="component" value="Chromosome"/>
</dbReference>
<dbReference type="EMBL" id="CP012333">
    <property type="protein sequence ID" value="AKU99024.1"/>
    <property type="molecule type" value="Genomic_DNA"/>
</dbReference>
<keyword evidence="2" id="KW-1185">Reference proteome</keyword>
<evidence type="ECO:0000313" key="1">
    <source>
        <dbReference type="EMBL" id="AKU99024.1"/>
    </source>
</evidence>
<dbReference type="AlphaFoldDB" id="A0A0K1Q0T5"/>
<evidence type="ECO:0000313" key="2">
    <source>
        <dbReference type="Proteomes" id="UP000064967"/>
    </source>
</evidence>